<dbReference type="PROSITE" id="PS51078">
    <property type="entry name" value="ICLR_ED"/>
    <property type="match status" value="1"/>
</dbReference>
<dbReference type="RefSeq" id="WP_179582546.1">
    <property type="nucleotide sequence ID" value="NZ_JACBYR010000001.1"/>
</dbReference>
<dbReference type="PANTHER" id="PTHR30136">
    <property type="entry name" value="HELIX-TURN-HELIX TRANSCRIPTIONAL REGULATOR, ICLR FAMILY"/>
    <property type="match status" value="1"/>
</dbReference>
<keyword evidence="3" id="KW-0804">Transcription</keyword>
<evidence type="ECO:0000313" key="7">
    <source>
        <dbReference type="Proteomes" id="UP000542125"/>
    </source>
</evidence>
<dbReference type="InterPro" id="IPR036388">
    <property type="entry name" value="WH-like_DNA-bd_sf"/>
</dbReference>
<evidence type="ECO:0000256" key="1">
    <source>
        <dbReference type="ARBA" id="ARBA00023015"/>
    </source>
</evidence>
<dbReference type="GO" id="GO:0003677">
    <property type="term" value="F:DNA binding"/>
    <property type="evidence" value="ECO:0007669"/>
    <property type="project" value="UniProtKB-KW"/>
</dbReference>
<dbReference type="AlphaFoldDB" id="A0A7Y9LLD9"/>
<dbReference type="Pfam" id="PF09339">
    <property type="entry name" value="HTH_IclR"/>
    <property type="match status" value="1"/>
</dbReference>
<gene>
    <name evidence="6" type="ORF">FHW18_000239</name>
</gene>
<dbReference type="GO" id="GO:0045892">
    <property type="term" value="P:negative regulation of DNA-templated transcription"/>
    <property type="evidence" value="ECO:0007669"/>
    <property type="project" value="TreeGrafter"/>
</dbReference>
<dbReference type="InterPro" id="IPR036390">
    <property type="entry name" value="WH_DNA-bd_sf"/>
</dbReference>
<sequence>MTSPEQIETPEGRLSSVTSAIRLLKTFSEDEVEIGISTLAKRLGVAKSTVHRLASTLTAEGLLEQNPDSGRYRLGLGLFALGALVRRRMDVPNLALPHLHTLREKTGETVHLATLDHSSIMYLFNLESLQAIRMNSYIGARKPAFCTSEGRALLAYQPVDVIGRILKEPMVARTPNTTTDPVELRKTLDAVRRNGFAVDDEESELGMRGIAAPIRDLGGNVIAAIGVAGPIQRLSKKTLRSFVPALLEATEAVSSRLGHHAV</sequence>
<keyword evidence="2 6" id="KW-0238">DNA-binding</keyword>
<dbReference type="PROSITE" id="PS51077">
    <property type="entry name" value="HTH_ICLR"/>
    <property type="match status" value="1"/>
</dbReference>
<protein>
    <submittedName>
        <fullName evidence="6">DNA-binding IclR family transcriptional regulator</fullName>
    </submittedName>
</protein>
<dbReference type="InterPro" id="IPR029016">
    <property type="entry name" value="GAF-like_dom_sf"/>
</dbReference>
<dbReference type="InterPro" id="IPR050707">
    <property type="entry name" value="HTH_MetabolicPath_Reg"/>
</dbReference>
<proteinExistence type="predicted"/>
<dbReference type="InterPro" id="IPR014757">
    <property type="entry name" value="Tscrpt_reg_IclR_C"/>
</dbReference>
<evidence type="ECO:0000259" key="5">
    <source>
        <dbReference type="PROSITE" id="PS51078"/>
    </source>
</evidence>
<dbReference type="Proteomes" id="UP000542125">
    <property type="component" value="Unassembled WGS sequence"/>
</dbReference>
<reference evidence="6 7" key="1">
    <citation type="submission" date="2020-07" db="EMBL/GenBank/DDBJ databases">
        <title>Genomic Encyclopedia of Type Strains, Phase IV (KMG-V): Genome sequencing to study the core and pangenomes of soil and plant-associated prokaryotes.</title>
        <authorList>
            <person name="Whitman W."/>
        </authorList>
    </citation>
    <scope>NUCLEOTIDE SEQUENCE [LARGE SCALE GENOMIC DNA]</scope>
    <source>
        <strain evidence="6 7">SAS40</strain>
    </source>
</reference>
<evidence type="ECO:0000256" key="3">
    <source>
        <dbReference type="ARBA" id="ARBA00023163"/>
    </source>
</evidence>
<name>A0A7Y9LLD9_9BURK</name>
<organism evidence="6 7">
    <name type="scientific">Pigmentiphaga litoralis</name>
    <dbReference type="NCBI Taxonomy" id="516702"/>
    <lineage>
        <taxon>Bacteria</taxon>
        <taxon>Pseudomonadati</taxon>
        <taxon>Pseudomonadota</taxon>
        <taxon>Betaproteobacteria</taxon>
        <taxon>Burkholderiales</taxon>
        <taxon>Alcaligenaceae</taxon>
        <taxon>Pigmentiphaga</taxon>
    </lineage>
</organism>
<dbReference type="GO" id="GO:0003700">
    <property type="term" value="F:DNA-binding transcription factor activity"/>
    <property type="evidence" value="ECO:0007669"/>
    <property type="project" value="TreeGrafter"/>
</dbReference>
<dbReference type="PANTHER" id="PTHR30136:SF35">
    <property type="entry name" value="HTH-TYPE TRANSCRIPTIONAL REGULATOR RV1719"/>
    <property type="match status" value="1"/>
</dbReference>
<dbReference type="Gene3D" id="1.10.10.10">
    <property type="entry name" value="Winged helix-like DNA-binding domain superfamily/Winged helix DNA-binding domain"/>
    <property type="match status" value="1"/>
</dbReference>
<evidence type="ECO:0000313" key="6">
    <source>
        <dbReference type="EMBL" id="NYE80968.1"/>
    </source>
</evidence>
<dbReference type="SUPFAM" id="SSF55781">
    <property type="entry name" value="GAF domain-like"/>
    <property type="match status" value="1"/>
</dbReference>
<comment type="caution">
    <text evidence="6">The sequence shown here is derived from an EMBL/GenBank/DDBJ whole genome shotgun (WGS) entry which is preliminary data.</text>
</comment>
<feature type="domain" description="HTH iclR-type" evidence="4">
    <location>
        <begin position="14"/>
        <end position="76"/>
    </location>
</feature>
<keyword evidence="7" id="KW-1185">Reference proteome</keyword>
<evidence type="ECO:0000259" key="4">
    <source>
        <dbReference type="PROSITE" id="PS51077"/>
    </source>
</evidence>
<dbReference type="SMART" id="SM00346">
    <property type="entry name" value="HTH_ICLR"/>
    <property type="match status" value="1"/>
</dbReference>
<dbReference type="Gene3D" id="3.30.450.40">
    <property type="match status" value="1"/>
</dbReference>
<dbReference type="InterPro" id="IPR005471">
    <property type="entry name" value="Tscrpt_reg_IclR_N"/>
</dbReference>
<keyword evidence="1" id="KW-0805">Transcription regulation</keyword>
<dbReference type="Pfam" id="PF01614">
    <property type="entry name" value="IclR_C"/>
    <property type="match status" value="1"/>
</dbReference>
<dbReference type="FunFam" id="1.10.10.10:FF:000056">
    <property type="entry name" value="IclR family transcriptional regulator"/>
    <property type="match status" value="1"/>
</dbReference>
<evidence type="ECO:0000256" key="2">
    <source>
        <dbReference type="ARBA" id="ARBA00023125"/>
    </source>
</evidence>
<dbReference type="SUPFAM" id="SSF46785">
    <property type="entry name" value="Winged helix' DNA-binding domain"/>
    <property type="match status" value="1"/>
</dbReference>
<feature type="domain" description="IclR-ED" evidence="5">
    <location>
        <begin position="77"/>
        <end position="259"/>
    </location>
</feature>
<accession>A0A7Y9LLD9</accession>
<dbReference type="EMBL" id="JACBYR010000001">
    <property type="protein sequence ID" value="NYE80968.1"/>
    <property type="molecule type" value="Genomic_DNA"/>
</dbReference>